<dbReference type="InterPro" id="IPR016181">
    <property type="entry name" value="Acyl_CoA_acyltransferase"/>
</dbReference>
<gene>
    <name evidence="2" type="ORF">E1161_10220</name>
</gene>
<keyword evidence="2" id="KW-0808">Transferase</keyword>
<protein>
    <submittedName>
        <fullName evidence="2">N-acetyltransferase</fullName>
    </submittedName>
</protein>
<keyword evidence="3" id="KW-1185">Reference proteome</keyword>
<evidence type="ECO:0000259" key="1">
    <source>
        <dbReference type="PROSITE" id="PS51186"/>
    </source>
</evidence>
<name>A0A4R4UMS1_9PSEU</name>
<dbReference type="Proteomes" id="UP000294744">
    <property type="component" value="Unassembled WGS sequence"/>
</dbReference>
<comment type="caution">
    <text evidence="2">The sequence shown here is derived from an EMBL/GenBank/DDBJ whole genome shotgun (WGS) entry which is preliminary data.</text>
</comment>
<dbReference type="Pfam" id="PF13302">
    <property type="entry name" value="Acetyltransf_3"/>
    <property type="match status" value="1"/>
</dbReference>
<sequence length="190" mass="21455">MAERLVTDRLILRSWEMEDVPAAFEVFGHADVARWLSPIMDRVPDVAAMQVLLRQWIVEDLRAEPPTGRWCVQRREDAAVIGGGTLLPLPPGGDDLEMGWQLHPNAWRQGYASEATYAMAQWAFSHDADELYAVVRPENARAVSTIRRNGMEWVGETGKYFGQPMQLYRLRPADLDQARPGALPPGFEPE</sequence>
<feature type="domain" description="N-acetyltransferase" evidence="1">
    <location>
        <begin position="10"/>
        <end position="170"/>
    </location>
</feature>
<dbReference type="SUPFAM" id="SSF55729">
    <property type="entry name" value="Acyl-CoA N-acyltransferases (Nat)"/>
    <property type="match status" value="1"/>
</dbReference>
<dbReference type="InterPro" id="IPR051531">
    <property type="entry name" value="N-acetyltransferase"/>
</dbReference>
<dbReference type="EMBL" id="SMKV01000010">
    <property type="protein sequence ID" value="TDC93388.1"/>
    <property type="molecule type" value="Genomic_DNA"/>
</dbReference>
<evidence type="ECO:0000313" key="2">
    <source>
        <dbReference type="EMBL" id="TDC93388.1"/>
    </source>
</evidence>
<dbReference type="OrthoDB" id="3533156at2"/>
<dbReference type="CDD" id="cd04301">
    <property type="entry name" value="NAT_SF"/>
    <property type="match status" value="1"/>
</dbReference>
<organism evidence="2 3">
    <name type="scientific">Saccharopolyspora aridisoli</name>
    <dbReference type="NCBI Taxonomy" id="2530385"/>
    <lineage>
        <taxon>Bacteria</taxon>
        <taxon>Bacillati</taxon>
        <taxon>Actinomycetota</taxon>
        <taxon>Actinomycetes</taxon>
        <taxon>Pseudonocardiales</taxon>
        <taxon>Pseudonocardiaceae</taxon>
        <taxon>Saccharopolyspora</taxon>
    </lineage>
</organism>
<dbReference type="GO" id="GO:0016747">
    <property type="term" value="F:acyltransferase activity, transferring groups other than amino-acyl groups"/>
    <property type="evidence" value="ECO:0007669"/>
    <property type="project" value="InterPro"/>
</dbReference>
<reference evidence="2 3" key="1">
    <citation type="submission" date="2019-03" db="EMBL/GenBank/DDBJ databases">
        <title>Draft genome sequences of novel Actinobacteria.</title>
        <authorList>
            <person name="Sahin N."/>
            <person name="Ay H."/>
            <person name="Saygin H."/>
        </authorList>
    </citation>
    <scope>NUCLEOTIDE SEQUENCE [LARGE SCALE GENOMIC DNA]</scope>
    <source>
        <strain evidence="2 3">16K404</strain>
    </source>
</reference>
<dbReference type="PANTHER" id="PTHR43792:SF1">
    <property type="entry name" value="N-ACETYLTRANSFERASE DOMAIN-CONTAINING PROTEIN"/>
    <property type="match status" value="1"/>
</dbReference>
<dbReference type="InterPro" id="IPR000182">
    <property type="entry name" value="GNAT_dom"/>
</dbReference>
<evidence type="ECO:0000313" key="3">
    <source>
        <dbReference type="Proteomes" id="UP000294744"/>
    </source>
</evidence>
<dbReference type="RefSeq" id="WP_132622008.1">
    <property type="nucleotide sequence ID" value="NZ_SMKV01000010.1"/>
</dbReference>
<proteinExistence type="predicted"/>
<dbReference type="PANTHER" id="PTHR43792">
    <property type="entry name" value="GNAT FAMILY, PUTATIVE (AFU_ORTHOLOGUE AFUA_3G00765)-RELATED-RELATED"/>
    <property type="match status" value="1"/>
</dbReference>
<dbReference type="PROSITE" id="PS51186">
    <property type="entry name" value="GNAT"/>
    <property type="match status" value="1"/>
</dbReference>
<accession>A0A4R4UMS1</accession>
<dbReference type="AlphaFoldDB" id="A0A4R4UMS1"/>
<dbReference type="Gene3D" id="3.40.630.30">
    <property type="match status" value="1"/>
</dbReference>